<dbReference type="CDD" id="cd04187">
    <property type="entry name" value="DPM1_like_bac"/>
    <property type="match status" value="1"/>
</dbReference>
<accession>A0A6N4RAC9</accession>
<protein>
    <submittedName>
        <fullName evidence="10">Glycosyltransferase family 2 protein</fullName>
    </submittedName>
</protein>
<dbReference type="EMBL" id="VAFM01000002">
    <property type="protein sequence ID" value="TKW60987.1"/>
    <property type="molecule type" value="Genomic_DNA"/>
</dbReference>
<evidence type="ECO:0000256" key="8">
    <source>
        <dbReference type="SAM" id="Phobius"/>
    </source>
</evidence>
<dbReference type="AlphaFoldDB" id="A0A6N4RAC9"/>
<dbReference type="Gene3D" id="3.90.550.10">
    <property type="entry name" value="Spore Coat Polysaccharide Biosynthesis Protein SpsA, Chain A"/>
    <property type="match status" value="1"/>
</dbReference>
<dbReference type="InterPro" id="IPR001173">
    <property type="entry name" value="Glyco_trans_2-like"/>
</dbReference>
<keyword evidence="7 8" id="KW-0472">Membrane</keyword>
<evidence type="ECO:0000256" key="2">
    <source>
        <dbReference type="ARBA" id="ARBA00022676"/>
    </source>
</evidence>
<evidence type="ECO:0000256" key="1">
    <source>
        <dbReference type="ARBA" id="ARBA00022475"/>
    </source>
</evidence>
<reference evidence="10 11" key="1">
    <citation type="journal article" date="2017" name="Nat. Commun.">
        <title>In situ click chemistry generation of cyclooxygenase-2 inhibitors.</title>
        <authorList>
            <person name="Bhardwaj A."/>
            <person name="Kaur J."/>
            <person name="Wuest M."/>
            <person name="Wuest F."/>
        </authorList>
    </citation>
    <scope>NUCLEOTIDE SEQUENCE [LARGE SCALE GENOMIC DNA]</scope>
    <source>
        <strain evidence="10">S2_018_000_R2_106</strain>
    </source>
</reference>
<gene>
    <name evidence="10" type="ORF">DI628_07810</name>
</gene>
<sequence>MNQIEVSIVVPLYNEEESLPHLVEKTAAAMRPTGKAWELVCVNDGSRDGTADVLEQLEAKYPELVGVYFRRNYGQTAAMQAGFDTAKGKVIVTMDGDLQNDPKDIPALLAKMDETGADIVSGWRKERKDAELTSNFPSRVANRLISKITGLKLHDSGCSLKAYKADLLDELRIYGELHRFIPAVAMQYGAKVDEVVVTHHARQFGESKYGLDKTIRVALDIIQLYFFQKFLHRPMHFFGYMGLVLMVPGGLMMTWLFLLKLFGHDIGDRPMLIVAVMLILLGVQLLGMGVLGEVLTRIYHEPQGRKQYLLRTRSK</sequence>
<evidence type="ECO:0000313" key="10">
    <source>
        <dbReference type="EMBL" id="TKW60987.1"/>
    </source>
</evidence>
<dbReference type="PANTHER" id="PTHR48090:SF3">
    <property type="entry name" value="UNDECAPRENYL-PHOSPHATE 4-DEOXY-4-FORMAMIDO-L-ARABINOSE TRANSFERASE"/>
    <property type="match status" value="1"/>
</dbReference>
<evidence type="ECO:0000256" key="5">
    <source>
        <dbReference type="ARBA" id="ARBA00022985"/>
    </source>
</evidence>
<keyword evidence="3 10" id="KW-0808">Transferase</keyword>
<keyword evidence="2" id="KW-0328">Glycosyltransferase</keyword>
<evidence type="ECO:0000256" key="3">
    <source>
        <dbReference type="ARBA" id="ARBA00022679"/>
    </source>
</evidence>
<evidence type="ECO:0000256" key="6">
    <source>
        <dbReference type="ARBA" id="ARBA00022989"/>
    </source>
</evidence>
<keyword evidence="1" id="KW-1003">Cell membrane</keyword>
<keyword evidence="6 8" id="KW-1133">Transmembrane helix</keyword>
<dbReference type="InterPro" id="IPR050256">
    <property type="entry name" value="Glycosyltransferase_2"/>
</dbReference>
<evidence type="ECO:0000256" key="4">
    <source>
        <dbReference type="ARBA" id="ARBA00022692"/>
    </source>
</evidence>
<evidence type="ECO:0000313" key="11">
    <source>
        <dbReference type="Proteomes" id="UP000320948"/>
    </source>
</evidence>
<dbReference type="Pfam" id="PF00535">
    <property type="entry name" value="Glycos_transf_2"/>
    <property type="match status" value="1"/>
</dbReference>
<evidence type="ECO:0000256" key="7">
    <source>
        <dbReference type="ARBA" id="ARBA00023136"/>
    </source>
</evidence>
<dbReference type="Proteomes" id="UP000320948">
    <property type="component" value="Unassembled WGS sequence"/>
</dbReference>
<feature type="transmembrane region" description="Helical" evidence="8">
    <location>
        <begin position="271"/>
        <end position="296"/>
    </location>
</feature>
<keyword evidence="4 8" id="KW-0812">Transmembrane</keyword>
<name>A0A6N4RAC9_BLAVI</name>
<dbReference type="PANTHER" id="PTHR48090">
    <property type="entry name" value="UNDECAPRENYL-PHOSPHATE 4-DEOXY-4-FORMAMIDO-L-ARABINOSE TRANSFERASE-RELATED"/>
    <property type="match status" value="1"/>
</dbReference>
<feature type="transmembrane region" description="Helical" evidence="8">
    <location>
        <begin position="237"/>
        <end position="259"/>
    </location>
</feature>
<dbReference type="GO" id="GO:0005886">
    <property type="term" value="C:plasma membrane"/>
    <property type="evidence" value="ECO:0007669"/>
    <property type="project" value="TreeGrafter"/>
</dbReference>
<feature type="domain" description="Glycosyltransferase 2-like" evidence="9">
    <location>
        <begin position="7"/>
        <end position="171"/>
    </location>
</feature>
<dbReference type="GO" id="GO:0016757">
    <property type="term" value="F:glycosyltransferase activity"/>
    <property type="evidence" value="ECO:0007669"/>
    <property type="project" value="UniProtKB-KW"/>
</dbReference>
<proteinExistence type="predicted"/>
<comment type="caution">
    <text evidence="10">The sequence shown here is derived from an EMBL/GenBank/DDBJ whole genome shotgun (WGS) entry which is preliminary data.</text>
</comment>
<organism evidence="10 11">
    <name type="scientific">Blastochloris viridis</name>
    <name type="common">Rhodopseudomonas viridis</name>
    <dbReference type="NCBI Taxonomy" id="1079"/>
    <lineage>
        <taxon>Bacteria</taxon>
        <taxon>Pseudomonadati</taxon>
        <taxon>Pseudomonadota</taxon>
        <taxon>Alphaproteobacteria</taxon>
        <taxon>Hyphomicrobiales</taxon>
        <taxon>Blastochloridaceae</taxon>
        <taxon>Blastochloris</taxon>
    </lineage>
</organism>
<dbReference type="InterPro" id="IPR029044">
    <property type="entry name" value="Nucleotide-diphossugar_trans"/>
</dbReference>
<evidence type="ECO:0000259" key="9">
    <source>
        <dbReference type="Pfam" id="PF00535"/>
    </source>
</evidence>
<dbReference type="GO" id="GO:0009103">
    <property type="term" value="P:lipopolysaccharide biosynthetic process"/>
    <property type="evidence" value="ECO:0007669"/>
    <property type="project" value="UniProtKB-KW"/>
</dbReference>
<keyword evidence="5" id="KW-0448">Lipopolysaccharide biosynthesis</keyword>
<dbReference type="SUPFAM" id="SSF53448">
    <property type="entry name" value="Nucleotide-diphospho-sugar transferases"/>
    <property type="match status" value="1"/>
</dbReference>